<dbReference type="Pfam" id="PF06030">
    <property type="entry name" value="WxLIP_PGBD"/>
    <property type="match status" value="1"/>
</dbReference>
<evidence type="ECO:0000259" key="4">
    <source>
        <dbReference type="Pfam" id="PF11797"/>
    </source>
</evidence>
<accession>A0A0U2LVN9</accession>
<evidence type="ECO:0000256" key="1">
    <source>
        <dbReference type="SAM" id="Phobius"/>
    </source>
</evidence>
<feature type="domain" description="WxL Interacting Protein host binding" evidence="4">
    <location>
        <begin position="164"/>
        <end position="300"/>
    </location>
</feature>
<protein>
    <submittedName>
        <fullName evidence="5">Uncharacterized protein</fullName>
    </submittedName>
</protein>
<dbReference type="InterPro" id="IPR021759">
    <property type="entry name" value="WxLIP_HBD"/>
</dbReference>
<evidence type="ECO:0000313" key="6">
    <source>
        <dbReference type="Proteomes" id="UP000067523"/>
    </source>
</evidence>
<sequence>MMKIRKLFYVLAFFIVVSIYHSGEVFAADEKEHLGYTVSMVQPKTQIDPKRSYFYIQTRPNEPQNIEVRIKSTKKEAVKIKIFSQNAITGNNGTIDYTEELADKDASLTSPITEMVKVETPEVTVENFEEKTVKITIMPPKESYKGVKMGALVFALDQGQEAKNGVATEFSYRIGLITSESGDEFTNGETLNLTEAKASIKRGKKMVLATLQNPEPKTVEGLTVSAELTKKNSEKVIKKKNVKNYAMAPNSHVDFEIDWGTNTLPSGKYMITLAIHSDYQEWYLQKEFTITNQQAKTINKESAFKIITPKWGQLTAIALLFFTLINSCWLMARRRKWEMEWEKLRRAKKRERLNKKNHKAKSQR</sequence>
<proteinExistence type="predicted"/>
<dbReference type="AlphaFoldDB" id="A0A0U2LVN9"/>
<keyword evidence="2" id="KW-0732">Signal</keyword>
<keyword evidence="1" id="KW-1133">Transmembrane helix</keyword>
<evidence type="ECO:0000259" key="3">
    <source>
        <dbReference type="Pfam" id="PF06030"/>
    </source>
</evidence>
<name>A0A0U2LVN9_9ENTE</name>
<keyword evidence="6" id="KW-1185">Reference proteome</keyword>
<dbReference type="EMBL" id="CP013655">
    <property type="protein sequence ID" value="ALS36869.1"/>
    <property type="molecule type" value="Genomic_DNA"/>
</dbReference>
<dbReference type="InterPro" id="IPR010317">
    <property type="entry name" value="WxLIP_PGBD"/>
</dbReference>
<dbReference type="STRING" id="118060.ATZ35_06775"/>
<feature type="signal peptide" evidence="2">
    <location>
        <begin position="1"/>
        <end position="27"/>
    </location>
</feature>
<gene>
    <name evidence="5" type="ORF">ATZ35_06775</name>
</gene>
<feature type="chain" id="PRO_5006831158" evidence="2">
    <location>
        <begin position="28"/>
        <end position="364"/>
    </location>
</feature>
<feature type="transmembrane region" description="Helical" evidence="1">
    <location>
        <begin position="311"/>
        <end position="332"/>
    </location>
</feature>
<keyword evidence="1" id="KW-0472">Membrane</keyword>
<dbReference type="Pfam" id="PF11797">
    <property type="entry name" value="WxLIP_HBD"/>
    <property type="match status" value="1"/>
</dbReference>
<dbReference type="KEGG" id="erx:ATZ35_06775"/>
<feature type="domain" description="WxL Interacting Protein peptidoglycan binding" evidence="3">
    <location>
        <begin position="36"/>
        <end position="154"/>
    </location>
</feature>
<keyword evidence="1" id="KW-0812">Transmembrane</keyword>
<dbReference type="Proteomes" id="UP000067523">
    <property type="component" value="Chromosome"/>
</dbReference>
<evidence type="ECO:0000256" key="2">
    <source>
        <dbReference type="SAM" id="SignalP"/>
    </source>
</evidence>
<evidence type="ECO:0000313" key="5">
    <source>
        <dbReference type="EMBL" id="ALS36869.1"/>
    </source>
</evidence>
<organism evidence="5 6">
    <name type="scientific">Enterococcus rotai</name>
    <dbReference type="NCBI Taxonomy" id="118060"/>
    <lineage>
        <taxon>Bacteria</taxon>
        <taxon>Bacillati</taxon>
        <taxon>Bacillota</taxon>
        <taxon>Bacilli</taxon>
        <taxon>Lactobacillales</taxon>
        <taxon>Enterococcaceae</taxon>
        <taxon>Enterococcus</taxon>
    </lineage>
</organism>
<reference evidence="6" key="1">
    <citation type="submission" date="2015-12" db="EMBL/GenBank/DDBJ databases">
        <authorList>
            <person name="Lauer A."/>
            <person name="Humrighouse B."/>
            <person name="Loparev V."/>
            <person name="Shewmaker P.L."/>
            <person name="Whitney A.M."/>
            <person name="McLaughlin R.W."/>
        </authorList>
    </citation>
    <scope>NUCLEOTIDE SEQUENCE [LARGE SCALE GENOMIC DNA]</scope>
    <source>
        <strain evidence="6">LMG 26678</strain>
    </source>
</reference>